<dbReference type="GO" id="GO:0006865">
    <property type="term" value="P:amino acid transport"/>
    <property type="evidence" value="ECO:0007669"/>
    <property type="project" value="UniProtKB-KW"/>
</dbReference>
<dbReference type="InterPro" id="IPR040359">
    <property type="entry name" value="GDU"/>
</dbReference>
<dbReference type="AlphaFoldDB" id="A0A9I9DDP8"/>
<evidence type="ECO:0000256" key="8">
    <source>
        <dbReference type="SAM" id="MobiDB-lite"/>
    </source>
</evidence>
<dbReference type="GO" id="GO:0016020">
    <property type="term" value="C:membrane"/>
    <property type="evidence" value="ECO:0007669"/>
    <property type="project" value="UniProtKB-SubCell"/>
</dbReference>
<evidence type="ECO:0000256" key="1">
    <source>
        <dbReference type="ARBA" id="ARBA00004167"/>
    </source>
</evidence>
<dbReference type="GO" id="GO:0080143">
    <property type="term" value="P:regulation of amino acid export"/>
    <property type="evidence" value="ECO:0007669"/>
    <property type="project" value="InterPro"/>
</dbReference>
<evidence type="ECO:0008006" key="11">
    <source>
        <dbReference type="Google" id="ProtNLM"/>
    </source>
</evidence>
<comment type="similarity">
    <text evidence="2">Belongs to the GLUTAMINE DUMPER 1 (TC 9.B.60) family.</text>
</comment>
<keyword evidence="7 9" id="KW-0472">Membrane</keyword>
<evidence type="ECO:0000256" key="4">
    <source>
        <dbReference type="ARBA" id="ARBA00022692"/>
    </source>
</evidence>
<evidence type="ECO:0000256" key="5">
    <source>
        <dbReference type="ARBA" id="ARBA00022970"/>
    </source>
</evidence>
<evidence type="ECO:0000256" key="9">
    <source>
        <dbReference type="SAM" id="Phobius"/>
    </source>
</evidence>
<protein>
    <recommendedName>
        <fullName evidence="11">Protein GLUTAMINE DUMPER 5-like</fullName>
    </recommendedName>
</protein>
<feature type="compositionally biased region" description="Basic and acidic residues" evidence="8">
    <location>
        <begin position="154"/>
        <end position="176"/>
    </location>
</feature>
<evidence type="ECO:0000256" key="2">
    <source>
        <dbReference type="ARBA" id="ARBA00009977"/>
    </source>
</evidence>
<reference evidence="10" key="1">
    <citation type="submission" date="2023-03" db="UniProtKB">
        <authorList>
            <consortium name="EnsemblPlants"/>
        </authorList>
    </citation>
    <scope>IDENTIFICATION</scope>
</reference>
<feature type="transmembrane region" description="Helical" evidence="9">
    <location>
        <begin position="63"/>
        <end position="87"/>
    </location>
</feature>
<dbReference type="Gramene" id="MELO3C016938.2.1">
    <property type="protein sequence ID" value="MELO3C016938.2.1"/>
    <property type="gene ID" value="MELO3C016938.2"/>
</dbReference>
<feature type="region of interest" description="Disordered" evidence="8">
    <location>
        <begin position="154"/>
        <end position="186"/>
    </location>
</feature>
<keyword evidence="3" id="KW-0813">Transport</keyword>
<sequence>RPNNFHFTFFNSLFLLSIFPQKRDFLQTKLISMESISPSAQYYSPSTSPNMAERTPWHSPLPYLFGGLAAMLSLIAFALVILACSYWNLSRRDRDNADLETGDANEAKTGSKIPPEKVNYDDNVLVIMAGNQNPTFLARPVCIKISSAVEAHINGESEEKETAENSEKSNKVHDGEVNTAVEEEIE</sequence>
<accession>A0A9I9DDP8</accession>
<dbReference type="PANTHER" id="PTHR33228">
    <property type="entry name" value="PROTEIN GLUTAMINE DUMPER 4-RELATED"/>
    <property type="match status" value="1"/>
</dbReference>
<keyword evidence="6 9" id="KW-1133">Transmembrane helix</keyword>
<evidence type="ECO:0000256" key="6">
    <source>
        <dbReference type="ARBA" id="ARBA00022989"/>
    </source>
</evidence>
<keyword evidence="5" id="KW-0029">Amino-acid transport</keyword>
<evidence type="ECO:0000256" key="3">
    <source>
        <dbReference type="ARBA" id="ARBA00022448"/>
    </source>
</evidence>
<dbReference type="EnsemblPlants" id="MELO3C016938.2.1">
    <property type="protein sequence ID" value="MELO3C016938.2.1"/>
    <property type="gene ID" value="MELO3C016938.2"/>
</dbReference>
<comment type="subcellular location">
    <subcellularLocation>
        <location evidence="1">Membrane</location>
        <topology evidence="1">Single-pass membrane protein</topology>
    </subcellularLocation>
</comment>
<name>A0A9I9DDP8_CUCME</name>
<evidence type="ECO:0000256" key="7">
    <source>
        <dbReference type="ARBA" id="ARBA00023136"/>
    </source>
</evidence>
<evidence type="ECO:0000313" key="10">
    <source>
        <dbReference type="EnsemblPlants" id="MELO3C016938.2.1"/>
    </source>
</evidence>
<proteinExistence type="inferred from homology"/>
<dbReference type="PANTHER" id="PTHR33228:SF49">
    <property type="entry name" value="PROTEIN GLUTAMINE DUMPER 5"/>
    <property type="match status" value="1"/>
</dbReference>
<organism evidence="10">
    <name type="scientific">Cucumis melo</name>
    <name type="common">Muskmelon</name>
    <dbReference type="NCBI Taxonomy" id="3656"/>
    <lineage>
        <taxon>Eukaryota</taxon>
        <taxon>Viridiplantae</taxon>
        <taxon>Streptophyta</taxon>
        <taxon>Embryophyta</taxon>
        <taxon>Tracheophyta</taxon>
        <taxon>Spermatophyta</taxon>
        <taxon>Magnoliopsida</taxon>
        <taxon>eudicotyledons</taxon>
        <taxon>Gunneridae</taxon>
        <taxon>Pentapetalae</taxon>
        <taxon>rosids</taxon>
        <taxon>fabids</taxon>
        <taxon>Cucurbitales</taxon>
        <taxon>Cucurbitaceae</taxon>
        <taxon>Benincaseae</taxon>
        <taxon>Cucumis</taxon>
    </lineage>
</organism>
<keyword evidence="4 9" id="KW-0812">Transmembrane</keyword>